<evidence type="ECO:0000313" key="16">
    <source>
        <dbReference type="EMBL" id="AMY11243.1"/>
    </source>
</evidence>
<evidence type="ECO:0000256" key="4">
    <source>
        <dbReference type="ARBA" id="ARBA00011218"/>
    </source>
</evidence>
<dbReference type="STRING" id="1855912.LuPra_04490"/>
<dbReference type="InterPro" id="IPR013785">
    <property type="entry name" value="Aldolase_TIM"/>
</dbReference>
<evidence type="ECO:0000256" key="3">
    <source>
        <dbReference type="ARBA" id="ARBA00009400"/>
    </source>
</evidence>
<dbReference type="GO" id="GO:0034213">
    <property type="term" value="P:quinolinate catabolic process"/>
    <property type="evidence" value="ECO:0007669"/>
    <property type="project" value="TreeGrafter"/>
</dbReference>
<keyword evidence="17" id="KW-1185">Reference proteome</keyword>
<feature type="binding site" evidence="13">
    <location>
        <position position="161"/>
    </location>
    <ligand>
        <name>substrate</name>
    </ligand>
</feature>
<evidence type="ECO:0000256" key="5">
    <source>
        <dbReference type="ARBA" id="ARBA00011944"/>
    </source>
</evidence>
<feature type="domain" description="Quinolinate phosphoribosyl transferase C-terminal" evidence="14">
    <location>
        <begin position="116"/>
        <end position="279"/>
    </location>
</feature>
<dbReference type="RefSeq" id="WP_237050662.1">
    <property type="nucleotide sequence ID" value="NZ_CP015136.1"/>
</dbReference>
<accession>A0A143PSV4</accession>
<dbReference type="GO" id="GO:0009435">
    <property type="term" value="P:NAD+ biosynthetic process"/>
    <property type="evidence" value="ECO:0007669"/>
    <property type="project" value="UniProtKB-UniPathway"/>
</dbReference>
<dbReference type="GO" id="GO:0005737">
    <property type="term" value="C:cytoplasm"/>
    <property type="evidence" value="ECO:0007669"/>
    <property type="project" value="TreeGrafter"/>
</dbReference>
<feature type="binding site" evidence="13">
    <location>
        <begin position="137"/>
        <end position="139"/>
    </location>
    <ligand>
        <name>substrate</name>
    </ligand>
</feature>
<protein>
    <recommendedName>
        <fullName evidence="11">Probable nicotinate-nucleotide pyrophosphorylase [carboxylating]</fullName>
        <ecNumber evidence="5">2.4.2.19</ecNumber>
    </recommendedName>
    <alternativeName>
        <fullName evidence="9">Quinolinate phosphoribosyltransferase [decarboxylating]</fullName>
    </alternativeName>
</protein>
<feature type="binding site" evidence="13">
    <location>
        <position position="171"/>
    </location>
    <ligand>
        <name>substrate</name>
    </ligand>
</feature>
<feature type="binding site" evidence="13">
    <location>
        <begin position="244"/>
        <end position="246"/>
    </location>
    <ligand>
        <name>substrate</name>
    </ligand>
</feature>
<evidence type="ECO:0000259" key="15">
    <source>
        <dbReference type="Pfam" id="PF02749"/>
    </source>
</evidence>
<dbReference type="KEGG" id="abac:LuPra_04490"/>
<evidence type="ECO:0000256" key="10">
    <source>
        <dbReference type="ARBA" id="ARBA00047445"/>
    </source>
</evidence>
<reference evidence="16 17" key="1">
    <citation type="journal article" date="2016" name="Genome Announc.">
        <title>First Complete Genome Sequence of a Subdivision 6 Acidobacterium Strain.</title>
        <authorList>
            <person name="Huang S."/>
            <person name="Vieira S."/>
            <person name="Bunk B."/>
            <person name="Riedel T."/>
            <person name="Sproer C."/>
            <person name="Overmann J."/>
        </authorList>
    </citation>
    <scope>NUCLEOTIDE SEQUENCE [LARGE SCALE GENOMIC DNA]</scope>
    <source>
        <strain evidence="17">DSM 100886 HEG_-6_39</strain>
    </source>
</reference>
<sequence>MNVPLMPLDKALYRELVRRALAEDMGWGDATTEGTIEDGQPGYGRLLAKQDCVIAGLDVAEEAFLQLDPTSTMVRHREDGDLCPAGTLVAEVTGRARALLTAERTALNIMQRLSGIATLTRHYVGAASGSSLIILDTRKTTPTLRVLEKYAVRAGGGTNHRFALDDGILIKDNHIALAGGVVEALRRMREAAVDMIVEVEVRSLEELDVALGAGASRILADNMDLATLAEAVRRAKGRAQIEVSGGVTLDRIPGIAATGADFVSVGALTHSAPAVDLSFKITPPP</sequence>
<evidence type="ECO:0000256" key="12">
    <source>
        <dbReference type="PIRNR" id="PIRNR006250"/>
    </source>
</evidence>
<feature type="domain" description="Quinolinate phosphoribosyl transferase N-terminal" evidence="15">
    <location>
        <begin position="29"/>
        <end position="114"/>
    </location>
</feature>
<evidence type="ECO:0000256" key="8">
    <source>
        <dbReference type="ARBA" id="ARBA00022679"/>
    </source>
</evidence>
<proteinExistence type="inferred from homology"/>
<evidence type="ECO:0000259" key="14">
    <source>
        <dbReference type="Pfam" id="PF01729"/>
    </source>
</evidence>
<evidence type="ECO:0000256" key="11">
    <source>
        <dbReference type="ARBA" id="ARBA00069173"/>
    </source>
</evidence>
<dbReference type="Gene3D" id="3.90.1170.20">
    <property type="entry name" value="Quinolinate phosphoribosyl transferase, N-terminal domain"/>
    <property type="match status" value="1"/>
</dbReference>
<dbReference type="FunFam" id="3.20.20.70:FF:000030">
    <property type="entry name" value="Nicotinate-nucleotide pyrophosphorylase, carboxylating"/>
    <property type="match status" value="1"/>
</dbReference>
<dbReference type="UniPathway" id="UPA00253">
    <property type="reaction ID" value="UER00331"/>
</dbReference>
<organism evidence="16 17">
    <name type="scientific">Luteitalea pratensis</name>
    <dbReference type="NCBI Taxonomy" id="1855912"/>
    <lineage>
        <taxon>Bacteria</taxon>
        <taxon>Pseudomonadati</taxon>
        <taxon>Acidobacteriota</taxon>
        <taxon>Vicinamibacteria</taxon>
        <taxon>Vicinamibacterales</taxon>
        <taxon>Vicinamibacteraceae</taxon>
        <taxon>Luteitalea</taxon>
    </lineage>
</organism>
<dbReference type="Proteomes" id="UP000076079">
    <property type="component" value="Chromosome"/>
</dbReference>
<evidence type="ECO:0000313" key="17">
    <source>
        <dbReference type="Proteomes" id="UP000076079"/>
    </source>
</evidence>
<comment type="similarity">
    <text evidence="3 12">Belongs to the NadC/ModD family.</text>
</comment>
<dbReference type="InterPro" id="IPR037128">
    <property type="entry name" value="Quinolinate_PRibosylTase_N_sf"/>
</dbReference>
<evidence type="ECO:0000256" key="6">
    <source>
        <dbReference type="ARBA" id="ARBA00022642"/>
    </source>
</evidence>
<dbReference type="EC" id="2.4.2.19" evidence="5"/>
<feature type="binding site" evidence="13">
    <location>
        <begin position="265"/>
        <end position="267"/>
    </location>
    <ligand>
        <name>substrate</name>
    </ligand>
</feature>
<reference evidence="17" key="2">
    <citation type="submission" date="2016-04" db="EMBL/GenBank/DDBJ databases">
        <title>First Complete Genome Sequence of a Subdivision 6 Acidobacterium.</title>
        <authorList>
            <person name="Huang S."/>
            <person name="Vieira S."/>
            <person name="Bunk B."/>
            <person name="Riedel T."/>
            <person name="Sproeer C."/>
            <person name="Overmann J."/>
        </authorList>
    </citation>
    <scope>NUCLEOTIDE SEQUENCE [LARGE SCALE GENOMIC DNA]</scope>
    <source>
        <strain evidence="17">DSM 100886 HEG_-6_39</strain>
    </source>
</reference>
<dbReference type="PANTHER" id="PTHR32179:SF3">
    <property type="entry name" value="NICOTINATE-NUCLEOTIDE PYROPHOSPHORYLASE [CARBOXYLATING]"/>
    <property type="match status" value="1"/>
</dbReference>
<dbReference type="InterPro" id="IPR027277">
    <property type="entry name" value="NadC/ModD"/>
</dbReference>
<dbReference type="AlphaFoldDB" id="A0A143PSV4"/>
<comment type="pathway">
    <text evidence="2">Cofactor biosynthesis; NAD(+) biosynthesis; nicotinate D-ribonucleotide from quinolinate: step 1/1.</text>
</comment>
<evidence type="ECO:0000256" key="2">
    <source>
        <dbReference type="ARBA" id="ARBA00004893"/>
    </source>
</evidence>
<dbReference type="InterPro" id="IPR022412">
    <property type="entry name" value="Quinolinate_PRibosylTrfase_N"/>
</dbReference>
<dbReference type="Pfam" id="PF02749">
    <property type="entry name" value="QRPTase_N"/>
    <property type="match status" value="1"/>
</dbReference>
<name>A0A143PSV4_LUTPR</name>
<dbReference type="Pfam" id="PF01729">
    <property type="entry name" value="QRPTase_C"/>
    <property type="match status" value="1"/>
</dbReference>
<dbReference type="NCBIfam" id="TIGR00078">
    <property type="entry name" value="nadC"/>
    <property type="match status" value="1"/>
</dbReference>
<dbReference type="SUPFAM" id="SSF54675">
    <property type="entry name" value="Nicotinate/Quinolinate PRTase N-terminal domain-like"/>
    <property type="match status" value="1"/>
</dbReference>
<feature type="binding site" evidence="13">
    <location>
        <position position="200"/>
    </location>
    <ligand>
        <name>substrate</name>
    </ligand>
</feature>
<keyword evidence="7 12" id="KW-0328">Glycosyltransferase</keyword>
<feature type="binding site" evidence="13">
    <location>
        <position position="104"/>
    </location>
    <ligand>
        <name>substrate</name>
    </ligand>
</feature>
<dbReference type="InterPro" id="IPR004393">
    <property type="entry name" value="NadC"/>
</dbReference>
<dbReference type="FunFam" id="3.90.1170.20:FF:000001">
    <property type="entry name" value="Nicotinate-nucleotide diphosphorylase (Carboxylating)"/>
    <property type="match status" value="1"/>
</dbReference>
<evidence type="ECO:0000256" key="7">
    <source>
        <dbReference type="ARBA" id="ARBA00022676"/>
    </source>
</evidence>
<dbReference type="InterPro" id="IPR002638">
    <property type="entry name" value="Quinolinate_PRibosylTrfase_C"/>
</dbReference>
<dbReference type="PIRSF" id="PIRSF006250">
    <property type="entry name" value="NadC_ModD"/>
    <property type="match status" value="1"/>
</dbReference>
<dbReference type="GO" id="GO:0004514">
    <property type="term" value="F:nicotinate-nucleotide diphosphorylase (carboxylating) activity"/>
    <property type="evidence" value="ECO:0007669"/>
    <property type="project" value="UniProtKB-EC"/>
</dbReference>
<comment type="catalytic activity">
    <reaction evidence="10">
        <text>nicotinate beta-D-ribonucleotide + CO2 + diphosphate = quinolinate + 5-phospho-alpha-D-ribose 1-diphosphate + 2 H(+)</text>
        <dbReference type="Rhea" id="RHEA:12733"/>
        <dbReference type="ChEBI" id="CHEBI:15378"/>
        <dbReference type="ChEBI" id="CHEBI:16526"/>
        <dbReference type="ChEBI" id="CHEBI:29959"/>
        <dbReference type="ChEBI" id="CHEBI:33019"/>
        <dbReference type="ChEBI" id="CHEBI:57502"/>
        <dbReference type="ChEBI" id="CHEBI:58017"/>
        <dbReference type="EC" id="2.4.2.19"/>
    </reaction>
</comment>
<dbReference type="EMBL" id="CP015136">
    <property type="protein sequence ID" value="AMY11243.1"/>
    <property type="molecule type" value="Genomic_DNA"/>
</dbReference>
<dbReference type="PANTHER" id="PTHR32179">
    <property type="entry name" value="NICOTINATE-NUCLEOTIDE PYROPHOSPHORYLASE [CARBOXYLATING]"/>
    <property type="match status" value="1"/>
</dbReference>
<evidence type="ECO:0000256" key="13">
    <source>
        <dbReference type="PIRSR" id="PIRSR006250-1"/>
    </source>
</evidence>
<dbReference type="Gene3D" id="3.20.20.70">
    <property type="entry name" value="Aldolase class I"/>
    <property type="match status" value="1"/>
</dbReference>
<comment type="function">
    <text evidence="1">Involved in the catabolism of quinolinic acid (QA).</text>
</comment>
<evidence type="ECO:0000256" key="9">
    <source>
        <dbReference type="ARBA" id="ARBA00033102"/>
    </source>
</evidence>
<keyword evidence="6" id="KW-0662">Pyridine nucleotide biosynthesis</keyword>
<dbReference type="InterPro" id="IPR036068">
    <property type="entry name" value="Nicotinate_pribotase-like_C"/>
</dbReference>
<dbReference type="PATRIC" id="fig|1813736.3.peg.4736"/>
<dbReference type="SUPFAM" id="SSF51690">
    <property type="entry name" value="Nicotinate/Quinolinate PRTase C-terminal domain-like"/>
    <property type="match status" value="1"/>
</dbReference>
<evidence type="ECO:0000256" key="1">
    <source>
        <dbReference type="ARBA" id="ARBA00003237"/>
    </source>
</evidence>
<keyword evidence="8 12" id="KW-0808">Transferase</keyword>
<feature type="binding site" evidence="13">
    <location>
        <position position="221"/>
    </location>
    <ligand>
        <name>substrate</name>
    </ligand>
</feature>
<gene>
    <name evidence="16" type="primary">nadC</name>
    <name evidence="16" type="ORF">LuPra_04490</name>
</gene>
<comment type="subunit">
    <text evidence="4">Hexamer formed by 3 homodimers.</text>
</comment>
<dbReference type="CDD" id="cd01572">
    <property type="entry name" value="QPRTase"/>
    <property type="match status" value="1"/>
</dbReference>